<dbReference type="Gene3D" id="1.20.120.530">
    <property type="entry name" value="GntR ligand-binding domain-like"/>
    <property type="match status" value="1"/>
</dbReference>
<dbReference type="InterPro" id="IPR008920">
    <property type="entry name" value="TF_FadR/GntR_C"/>
</dbReference>
<evidence type="ECO:0000256" key="3">
    <source>
        <dbReference type="ARBA" id="ARBA00023163"/>
    </source>
</evidence>
<evidence type="ECO:0000259" key="4">
    <source>
        <dbReference type="PROSITE" id="PS50949"/>
    </source>
</evidence>
<keyword evidence="3" id="KW-0804">Transcription</keyword>
<dbReference type="Proteomes" id="UP000016649">
    <property type="component" value="Unassembled WGS sequence"/>
</dbReference>
<dbReference type="InterPro" id="IPR011711">
    <property type="entry name" value="GntR_C"/>
</dbReference>
<dbReference type="SUPFAM" id="SSF48008">
    <property type="entry name" value="GntR ligand-binding domain-like"/>
    <property type="match status" value="1"/>
</dbReference>
<dbReference type="Pfam" id="PF00392">
    <property type="entry name" value="GntR"/>
    <property type="match status" value="1"/>
</dbReference>
<name>A0ABN0NXA2_TRELE</name>
<dbReference type="EMBL" id="AWVH01000039">
    <property type="protein sequence ID" value="ERJ92026.1"/>
    <property type="molecule type" value="Genomic_DNA"/>
</dbReference>
<sequence length="239" mass="27096">MKTITRIPITAQVVEALKEAIKEKQFPVGKKLPAELSLCKMLNVSRSSLREALYQLQAQGYVELKTGKGAFVRSSSPDNNHEAIRQWFIASAPNLEECMEIRSAIDPLSASLACTKGSEDEIKRLIYIHNQFVQANHDHDIPRLVSLDEQFHSQILEMTHNKLLKHISELLLKELKQYRLMSISAKENSDNTVTEHLAVLEAIRNRNKDDAQKAMMFHLNKAREGINAVINNNTATIKQ</sequence>
<keyword evidence="2" id="KW-0238">DNA-binding</keyword>
<dbReference type="InterPro" id="IPR036388">
    <property type="entry name" value="WH-like_DNA-bd_sf"/>
</dbReference>
<reference evidence="5 6" key="1">
    <citation type="submission" date="2013-08" db="EMBL/GenBank/DDBJ databases">
        <authorList>
            <person name="Weinstock G."/>
            <person name="Sodergren E."/>
            <person name="Wylie T."/>
            <person name="Fulton L."/>
            <person name="Fulton R."/>
            <person name="Fronick C."/>
            <person name="O'Laughlin M."/>
            <person name="Godfrey J."/>
            <person name="Miner T."/>
            <person name="Herter B."/>
            <person name="Appelbaum E."/>
            <person name="Cordes M."/>
            <person name="Lek S."/>
            <person name="Wollam A."/>
            <person name="Pepin K.H."/>
            <person name="Palsikar V.B."/>
            <person name="Mitreva M."/>
            <person name="Wilson R.K."/>
        </authorList>
    </citation>
    <scope>NUCLEOTIDE SEQUENCE [LARGE SCALE GENOMIC DNA]</scope>
    <source>
        <strain evidence="5 6">ATCC 700332</strain>
    </source>
</reference>
<dbReference type="SUPFAM" id="SSF46785">
    <property type="entry name" value="Winged helix' DNA-binding domain"/>
    <property type="match status" value="1"/>
</dbReference>
<accession>A0ABN0NXA2</accession>
<feature type="domain" description="HTH gntR-type" evidence="4">
    <location>
        <begin position="7"/>
        <end position="75"/>
    </location>
</feature>
<dbReference type="Gene3D" id="1.10.10.10">
    <property type="entry name" value="Winged helix-like DNA-binding domain superfamily/Winged helix DNA-binding domain"/>
    <property type="match status" value="1"/>
</dbReference>
<evidence type="ECO:0000313" key="6">
    <source>
        <dbReference type="Proteomes" id="UP000016649"/>
    </source>
</evidence>
<dbReference type="PROSITE" id="PS50949">
    <property type="entry name" value="HTH_GNTR"/>
    <property type="match status" value="1"/>
</dbReference>
<dbReference type="InterPro" id="IPR036390">
    <property type="entry name" value="WH_DNA-bd_sf"/>
</dbReference>
<evidence type="ECO:0000256" key="2">
    <source>
        <dbReference type="ARBA" id="ARBA00023125"/>
    </source>
</evidence>
<gene>
    <name evidence="5" type="ORF">HMPREF9193_01684</name>
</gene>
<comment type="caution">
    <text evidence="5">The sequence shown here is derived from an EMBL/GenBank/DDBJ whole genome shotgun (WGS) entry which is preliminary data.</text>
</comment>
<dbReference type="RefSeq" id="WP_021687885.1">
    <property type="nucleotide sequence ID" value="NZ_KI260569.1"/>
</dbReference>
<evidence type="ECO:0000256" key="1">
    <source>
        <dbReference type="ARBA" id="ARBA00023015"/>
    </source>
</evidence>
<dbReference type="SMART" id="SM00895">
    <property type="entry name" value="FCD"/>
    <property type="match status" value="1"/>
</dbReference>
<dbReference type="SMART" id="SM00345">
    <property type="entry name" value="HTH_GNTR"/>
    <property type="match status" value="1"/>
</dbReference>
<keyword evidence="6" id="KW-1185">Reference proteome</keyword>
<dbReference type="PRINTS" id="PR00035">
    <property type="entry name" value="HTHGNTR"/>
</dbReference>
<dbReference type="InterPro" id="IPR000524">
    <property type="entry name" value="Tscrpt_reg_HTH_GntR"/>
</dbReference>
<evidence type="ECO:0000313" key="5">
    <source>
        <dbReference type="EMBL" id="ERJ92026.1"/>
    </source>
</evidence>
<dbReference type="PANTHER" id="PTHR43537">
    <property type="entry name" value="TRANSCRIPTIONAL REGULATOR, GNTR FAMILY"/>
    <property type="match status" value="1"/>
</dbReference>
<protein>
    <submittedName>
        <fullName evidence="5">FCD domain protein</fullName>
    </submittedName>
</protein>
<dbReference type="Pfam" id="PF07729">
    <property type="entry name" value="FCD"/>
    <property type="match status" value="1"/>
</dbReference>
<dbReference type="CDD" id="cd07377">
    <property type="entry name" value="WHTH_GntR"/>
    <property type="match status" value="1"/>
</dbReference>
<keyword evidence="1" id="KW-0805">Transcription regulation</keyword>
<dbReference type="PANTHER" id="PTHR43537:SF5">
    <property type="entry name" value="UXU OPERON TRANSCRIPTIONAL REGULATOR"/>
    <property type="match status" value="1"/>
</dbReference>
<organism evidence="5 6">
    <name type="scientific">Treponema lecithinolyticum ATCC 700332</name>
    <dbReference type="NCBI Taxonomy" id="1321815"/>
    <lineage>
        <taxon>Bacteria</taxon>
        <taxon>Pseudomonadati</taxon>
        <taxon>Spirochaetota</taxon>
        <taxon>Spirochaetia</taxon>
        <taxon>Spirochaetales</taxon>
        <taxon>Treponemataceae</taxon>
        <taxon>Treponema</taxon>
    </lineage>
</organism>
<proteinExistence type="predicted"/>